<protein>
    <submittedName>
        <fullName evidence="1">Uncharacterized protein</fullName>
    </submittedName>
</protein>
<dbReference type="PATRIC" id="fig|200452.3.peg.535"/>
<dbReference type="Proteomes" id="UP000050411">
    <property type="component" value="Unassembled WGS sequence"/>
</dbReference>
<comment type="caution">
    <text evidence="1">The sequence shown here is derived from an EMBL/GenBank/DDBJ whole genome shotgun (WGS) entry which is preliminary data.</text>
</comment>
<dbReference type="EMBL" id="LJQB01000084">
    <property type="protein sequence ID" value="KPW82247.1"/>
    <property type="molecule type" value="Genomic_DNA"/>
</dbReference>
<evidence type="ECO:0000313" key="1">
    <source>
        <dbReference type="EMBL" id="KPW82247.1"/>
    </source>
</evidence>
<reference evidence="1 2" key="1">
    <citation type="submission" date="2015-09" db="EMBL/GenBank/DDBJ databases">
        <title>Genome announcement of multiple Pseudomonas syringae strains.</title>
        <authorList>
            <person name="Thakur S."/>
            <person name="Wang P.W."/>
            <person name="Gong Y."/>
            <person name="Weir B.S."/>
            <person name="Guttman D.S."/>
        </authorList>
    </citation>
    <scope>NUCLEOTIDE SEQUENCE [LARGE SCALE GENOMIC DNA]</scope>
    <source>
        <strain evidence="1 2">ICMP19117</strain>
    </source>
</reference>
<organism evidence="1 2">
    <name type="scientific">Pseudomonas congelans</name>
    <dbReference type="NCBI Taxonomy" id="200452"/>
    <lineage>
        <taxon>Bacteria</taxon>
        <taxon>Pseudomonadati</taxon>
        <taxon>Pseudomonadota</taxon>
        <taxon>Gammaproteobacteria</taxon>
        <taxon>Pseudomonadales</taxon>
        <taxon>Pseudomonadaceae</taxon>
        <taxon>Pseudomonas</taxon>
    </lineage>
</organism>
<name>A0A0P9LVC0_9PSED</name>
<proteinExistence type="predicted"/>
<dbReference type="AlphaFoldDB" id="A0A0P9LVC0"/>
<accession>A0A0P9LVC0</accession>
<gene>
    <name evidence="1" type="ORF">ALO92_101727</name>
</gene>
<sequence length="84" mass="9579">MAACRARDRKARSHQKWHPTWRDHCRIRPDNELVGVTPLQNTAFAQAPTCQPTAADLRSDCVTYWPFFRSSDTATGRAYDATNL</sequence>
<evidence type="ECO:0000313" key="2">
    <source>
        <dbReference type="Proteomes" id="UP000050411"/>
    </source>
</evidence>